<dbReference type="CDD" id="cd00138">
    <property type="entry name" value="PLDc_SF"/>
    <property type="match status" value="1"/>
</dbReference>
<reference evidence="1 2" key="1">
    <citation type="submission" date="2018-06" db="EMBL/GenBank/DDBJ databases">
        <title>Genomic Encyclopedia of Type Strains, Phase IV (KMG-IV): sequencing the most valuable type-strain genomes for metagenomic binning, comparative biology and taxonomic classification.</title>
        <authorList>
            <person name="Goeker M."/>
        </authorList>
    </citation>
    <scope>NUCLEOTIDE SEQUENCE [LARGE SCALE GENOMIC DNA]</scope>
    <source>
        <strain evidence="1 2">DSM 5</strain>
    </source>
</reference>
<sequence>MEVIARIPLGDIEFICSQGEYNFRDVLNDFPNAKEIFITTYSIKYNDELLQHLKNVKGKVTLISSVPNVFKEEHLTKMSTERRAAAIKTARRNIQNYIELFQKDKDSISHYINLDAHLKIVMTENIAYIGSGNFYGKENIEAGILIKNTDYIEKLSNELIPLLTNHKKTIAIDSKIIINGEYFINLYTDLENIISSIKESYQDLFDRHIELIIKVESNGEDYIGDFKDEFEFDAFFLSYKLEHLESLLEEHYDAEYQEYMVGDDIVSYLIRFGFEPKSDDDYGGYNPFYESRNIIKGILQWFNEPYYEIFKRKTYTDFNSLFELLDMRMKELVEEKNFLIKHINGQKELKKK</sequence>
<dbReference type="EMBL" id="QKZI01000001">
    <property type="protein sequence ID" value="PZX07399.1"/>
    <property type="molecule type" value="Genomic_DNA"/>
</dbReference>
<evidence type="ECO:0000313" key="2">
    <source>
        <dbReference type="Proteomes" id="UP000248646"/>
    </source>
</evidence>
<protein>
    <recommendedName>
        <fullName evidence="3">PLD phosphodiesterase domain-containing protein</fullName>
    </recommendedName>
</protein>
<dbReference type="AlphaFoldDB" id="A0A2W7NA72"/>
<comment type="caution">
    <text evidence="1">The sequence shown here is derived from an EMBL/GenBank/DDBJ whole genome shotgun (WGS) entry which is preliminary data.</text>
</comment>
<dbReference type="Proteomes" id="UP000248646">
    <property type="component" value="Unassembled WGS sequence"/>
</dbReference>
<keyword evidence="2" id="KW-1185">Reference proteome</keyword>
<accession>A0A2W7NA72</accession>
<evidence type="ECO:0008006" key="3">
    <source>
        <dbReference type="Google" id="ProtNLM"/>
    </source>
</evidence>
<name>A0A2W7NA72_9BACI</name>
<proteinExistence type="predicted"/>
<evidence type="ECO:0000313" key="1">
    <source>
        <dbReference type="EMBL" id="PZX07399.1"/>
    </source>
</evidence>
<organism evidence="1 2">
    <name type="scientific">Psychrobacillus insolitus</name>
    <dbReference type="NCBI Taxonomy" id="1461"/>
    <lineage>
        <taxon>Bacteria</taxon>
        <taxon>Bacillati</taxon>
        <taxon>Bacillota</taxon>
        <taxon>Bacilli</taxon>
        <taxon>Bacillales</taxon>
        <taxon>Bacillaceae</taxon>
        <taxon>Psychrobacillus</taxon>
    </lineage>
</organism>
<dbReference type="OrthoDB" id="2608177at2"/>
<dbReference type="RefSeq" id="WP_111438051.1">
    <property type="nucleotide sequence ID" value="NZ_QKZI01000001.1"/>
</dbReference>
<gene>
    <name evidence="1" type="ORF">C7437_101512</name>
</gene>